<feature type="non-terminal residue" evidence="2">
    <location>
        <position position="1"/>
    </location>
</feature>
<feature type="compositionally biased region" description="Basic and acidic residues" evidence="1">
    <location>
        <begin position="114"/>
        <end position="153"/>
    </location>
</feature>
<comment type="caution">
    <text evidence="2">The sequence shown here is derived from an EMBL/GenBank/DDBJ whole genome shotgun (WGS) entry which is preliminary data.</text>
</comment>
<feature type="non-terminal residue" evidence="2">
    <location>
        <position position="153"/>
    </location>
</feature>
<evidence type="ECO:0000313" key="3">
    <source>
        <dbReference type="Proteomes" id="UP001497497"/>
    </source>
</evidence>
<feature type="region of interest" description="Disordered" evidence="1">
    <location>
        <begin position="113"/>
        <end position="153"/>
    </location>
</feature>
<name>A0AAV2IEB8_LYMST</name>
<sequence>QPYLAQERLTKASRASTKVYKKGGEKFEHLERNDKYHLGQGEIQDYDEMNSLAMSNFLPSGWMKFSRNIPDFSKIFGQKRSCSNDLKEAQGYIGDAYKETISAHIQAKTTLLEHQSKNLKQREEKYATENRKSEKKVENSRQKFLNHDDLRNK</sequence>
<organism evidence="2 3">
    <name type="scientific">Lymnaea stagnalis</name>
    <name type="common">Great pond snail</name>
    <name type="synonym">Helix stagnalis</name>
    <dbReference type="NCBI Taxonomy" id="6523"/>
    <lineage>
        <taxon>Eukaryota</taxon>
        <taxon>Metazoa</taxon>
        <taxon>Spiralia</taxon>
        <taxon>Lophotrochozoa</taxon>
        <taxon>Mollusca</taxon>
        <taxon>Gastropoda</taxon>
        <taxon>Heterobranchia</taxon>
        <taxon>Euthyneura</taxon>
        <taxon>Panpulmonata</taxon>
        <taxon>Hygrophila</taxon>
        <taxon>Lymnaeoidea</taxon>
        <taxon>Lymnaeidae</taxon>
        <taxon>Lymnaea</taxon>
    </lineage>
</organism>
<gene>
    <name evidence="2" type="ORF">GSLYS_00018527001</name>
</gene>
<evidence type="ECO:0000256" key="1">
    <source>
        <dbReference type="SAM" id="MobiDB-lite"/>
    </source>
</evidence>
<proteinExistence type="predicted"/>
<dbReference type="AlphaFoldDB" id="A0AAV2IEB8"/>
<dbReference type="Proteomes" id="UP001497497">
    <property type="component" value="Unassembled WGS sequence"/>
</dbReference>
<dbReference type="EMBL" id="CAXITT010000669">
    <property type="protein sequence ID" value="CAL1545044.1"/>
    <property type="molecule type" value="Genomic_DNA"/>
</dbReference>
<protein>
    <submittedName>
        <fullName evidence="2">Uncharacterized protein</fullName>
    </submittedName>
</protein>
<accession>A0AAV2IEB8</accession>
<evidence type="ECO:0000313" key="2">
    <source>
        <dbReference type="EMBL" id="CAL1545044.1"/>
    </source>
</evidence>
<reference evidence="2 3" key="1">
    <citation type="submission" date="2024-04" db="EMBL/GenBank/DDBJ databases">
        <authorList>
            <consortium name="Genoscope - CEA"/>
            <person name="William W."/>
        </authorList>
    </citation>
    <scope>NUCLEOTIDE SEQUENCE [LARGE SCALE GENOMIC DNA]</scope>
</reference>
<keyword evidence="3" id="KW-1185">Reference proteome</keyword>